<reference evidence="17" key="2">
    <citation type="journal article" date="2023" name="Plants (Basel)">
        <title>Annotation of the Turnera subulata (Passifloraceae) Draft Genome Reveals the S-Locus Evolved after the Divergence of Turneroideae from Passifloroideae in a Stepwise Manner.</title>
        <authorList>
            <person name="Henning P.M."/>
            <person name="Roalson E.H."/>
            <person name="Mir W."/>
            <person name="McCubbin A.G."/>
            <person name="Shore J.S."/>
        </authorList>
    </citation>
    <scope>NUCLEOTIDE SEQUENCE</scope>
    <source>
        <strain evidence="17">F60SS</strain>
    </source>
</reference>
<name>A0A9Q0FHU7_9ROSI</name>
<dbReference type="GO" id="GO:0061630">
    <property type="term" value="F:ubiquitin protein ligase activity"/>
    <property type="evidence" value="ECO:0007669"/>
    <property type="project" value="UniProtKB-EC"/>
</dbReference>
<dbReference type="PROSITE" id="PS51873">
    <property type="entry name" value="TRIAD"/>
    <property type="match status" value="1"/>
</dbReference>
<dbReference type="GO" id="GO:0008270">
    <property type="term" value="F:zinc ion binding"/>
    <property type="evidence" value="ECO:0007669"/>
    <property type="project" value="UniProtKB-KW"/>
</dbReference>
<comment type="catalytic activity">
    <reaction evidence="1">
        <text>[E2 ubiquitin-conjugating enzyme]-S-ubiquitinyl-L-cysteine + [acceptor protein]-L-lysine = [E2 ubiquitin-conjugating enzyme]-L-cysteine + [acceptor protein]-N(6)-ubiquitinyl-L-lysine.</text>
        <dbReference type="EC" id="2.3.2.31"/>
    </reaction>
</comment>
<evidence type="ECO:0000256" key="12">
    <source>
        <dbReference type="ARBA" id="ARBA00022833"/>
    </source>
</evidence>
<evidence type="ECO:0000256" key="10">
    <source>
        <dbReference type="ARBA" id="ARBA00022771"/>
    </source>
</evidence>
<reference evidence="17" key="1">
    <citation type="submission" date="2022-02" db="EMBL/GenBank/DDBJ databases">
        <authorList>
            <person name="Henning P.M."/>
            <person name="McCubbin A.G."/>
            <person name="Shore J.S."/>
        </authorList>
    </citation>
    <scope>NUCLEOTIDE SEQUENCE</scope>
    <source>
        <strain evidence="17">F60SS</strain>
        <tissue evidence="17">Leaves</tissue>
    </source>
</reference>
<keyword evidence="8" id="KW-0479">Metal-binding</keyword>
<evidence type="ECO:0000256" key="4">
    <source>
        <dbReference type="ARBA" id="ARBA00004906"/>
    </source>
</evidence>
<evidence type="ECO:0000256" key="14">
    <source>
        <dbReference type="SAM" id="MobiDB-lite"/>
    </source>
</evidence>
<keyword evidence="12" id="KW-0862">Zinc</keyword>
<evidence type="ECO:0000256" key="5">
    <source>
        <dbReference type="ARBA" id="ARBA00005884"/>
    </source>
</evidence>
<keyword evidence="11" id="KW-0833">Ubl conjugation pathway</keyword>
<dbReference type="CDD" id="cd16773">
    <property type="entry name" value="RING-HC_RBR_TRIAD1"/>
    <property type="match status" value="1"/>
</dbReference>
<dbReference type="InterPro" id="IPR031127">
    <property type="entry name" value="E3_UB_ligase_RBR"/>
</dbReference>
<dbReference type="Pfam" id="PF19422">
    <property type="entry name" value="Ariadne"/>
    <property type="match status" value="1"/>
</dbReference>
<comment type="function">
    <text evidence="3">Might act as an E3 ubiquitin-protein ligase, or as part of E3 complex, which accepts ubiquitin from specific E2 ubiquitin-conjugating enzymes and then transfers it to substrates.</text>
</comment>
<evidence type="ECO:0000259" key="16">
    <source>
        <dbReference type="PROSITE" id="PS51873"/>
    </source>
</evidence>
<dbReference type="AlphaFoldDB" id="A0A9Q0FHU7"/>
<dbReference type="Gene3D" id="3.30.40.10">
    <property type="entry name" value="Zinc/RING finger domain, C3HC4 (zinc finger)"/>
    <property type="match status" value="1"/>
</dbReference>
<dbReference type="CDD" id="cd22586">
    <property type="entry name" value="Rcat_RBR_ARI1-like"/>
    <property type="match status" value="1"/>
</dbReference>
<keyword evidence="7" id="KW-0808">Transferase</keyword>
<evidence type="ECO:0000313" key="17">
    <source>
        <dbReference type="EMBL" id="KAJ4831776.1"/>
    </source>
</evidence>
<evidence type="ECO:0000256" key="6">
    <source>
        <dbReference type="ARBA" id="ARBA00012251"/>
    </source>
</evidence>
<feature type="region of interest" description="Disordered" evidence="14">
    <location>
        <begin position="1"/>
        <end position="25"/>
    </location>
</feature>
<dbReference type="Pfam" id="PF26200">
    <property type="entry name" value="Rcat_RNF216"/>
    <property type="match status" value="1"/>
</dbReference>
<evidence type="ECO:0000256" key="13">
    <source>
        <dbReference type="PROSITE-ProRule" id="PRU00175"/>
    </source>
</evidence>
<feature type="domain" description="RING-type" evidence="15">
    <location>
        <begin position="123"/>
        <end position="167"/>
    </location>
</feature>
<evidence type="ECO:0000256" key="9">
    <source>
        <dbReference type="ARBA" id="ARBA00022737"/>
    </source>
</evidence>
<sequence length="532" mass="61005">MGDYVDSDDDYDYQDSDEGCDDEDDAVEGIEDDTEIVARGPSFKVITKESILAAQREVMHKVMDLLWLNAHHARTLLIHHRWDVDKVTELLVENGKEKLCAEAGVPTGNHNNDIPNLPSSVGCEICFDDVSVSDATKMECGHIFCNDCWTSHFIVKINEGKSRSIRCMDPNCNSVCDDAKIKALVGARDPYLAQKFDRFLQESYIEDNSRVKWCPSVPHCGNAISVDDVKLCEVECACGLQFCFTCLSEAHSPCSCLMWELWTKKCQDESETVNWMTVHTKPCPKCHKLVEKNGGCNLVCCLCGQAFCWLCGGATGRDHDWTTIFGHSCGEYKEEFEQKSQRAKIDLHRYMHYHNRYQAHLDSFKLESKLKESIQDKISKLEERDSISKDFSWIVNGLHSLSKFRRILSLTYPFAYYMFGGEIFKAEMTSDEKKMKRELFEDQQQQFEGNVERLSLLLEENFDDYDGERIKDLRARIIAVFKSTENLCRNLYDCIENDLLGSQQGTVHKISPFSIPDIQRIGLKEPLQQWHS</sequence>
<evidence type="ECO:0000259" key="15">
    <source>
        <dbReference type="PROSITE" id="PS50089"/>
    </source>
</evidence>
<dbReference type="EMBL" id="JAKUCV010005284">
    <property type="protein sequence ID" value="KAJ4831776.1"/>
    <property type="molecule type" value="Genomic_DNA"/>
</dbReference>
<dbReference type="Pfam" id="PF01485">
    <property type="entry name" value="IBR"/>
    <property type="match status" value="1"/>
</dbReference>
<evidence type="ECO:0000256" key="1">
    <source>
        <dbReference type="ARBA" id="ARBA00001798"/>
    </source>
</evidence>
<keyword evidence="9" id="KW-0677">Repeat</keyword>
<dbReference type="PANTHER" id="PTHR11685">
    <property type="entry name" value="RBR FAMILY RING FINGER AND IBR DOMAIN-CONTAINING"/>
    <property type="match status" value="1"/>
</dbReference>
<gene>
    <name evidence="17" type="ORF">Tsubulata_039048</name>
</gene>
<evidence type="ECO:0000256" key="8">
    <source>
        <dbReference type="ARBA" id="ARBA00022723"/>
    </source>
</evidence>
<evidence type="ECO:0000256" key="11">
    <source>
        <dbReference type="ARBA" id="ARBA00022786"/>
    </source>
</evidence>
<dbReference type="InterPro" id="IPR045840">
    <property type="entry name" value="Ariadne"/>
</dbReference>
<feature type="domain" description="RING-type" evidence="16">
    <location>
        <begin position="119"/>
        <end position="333"/>
    </location>
</feature>
<evidence type="ECO:0000256" key="7">
    <source>
        <dbReference type="ARBA" id="ARBA00022679"/>
    </source>
</evidence>
<comment type="caution">
    <text evidence="17">The sequence shown here is derived from an EMBL/GenBank/DDBJ whole genome shotgun (WGS) entry which is preliminary data.</text>
</comment>
<evidence type="ECO:0000313" key="18">
    <source>
        <dbReference type="Proteomes" id="UP001141552"/>
    </source>
</evidence>
<comment type="cofactor">
    <cofactor evidence="2">
        <name>Zn(2+)</name>
        <dbReference type="ChEBI" id="CHEBI:29105"/>
    </cofactor>
</comment>
<dbReference type="InterPro" id="IPR001841">
    <property type="entry name" value="Znf_RING"/>
</dbReference>
<keyword evidence="18" id="KW-1185">Reference proteome</keyword>
<evidence type="ECO:0000256" key="3">
    <source>
        <dbReference type="ARBA" id="ARBA00003976"/>
    </source>
</evidence>
<dbReference type="InterPro" id="IPR013083">
    <property type="entry name" value="Znf_RING/FYVE/PHD"/>
</dbReference>
<evidence type="ECO:0000256" key="2">
    <source>
        <dbReference type="ARBA" id="ARBA00001947"/>
    </source>
</evidence>
<dbReference type="Pfam" id="PF21235">
    <property type="entry name" value="UBA_ARI1"/>
    <property type="match status" value="1"/>
</dbReference>
<dbReference type="CDD" id="cd20346">
    <property type="entry name" value="BRcat_RBR_ANKIB1"/>
    <property type="match status" value="1"/>
</dbReference>
<dbReference type="SMART" id="SM00647">
    <property type="entry name" value="IBR"/>
    <property type="match status" value="2"/>
</dbReference>
<dbReference type="InterPro" id="IPR002867">
    <property type="entry name" value="IBR_dom"/>
</dbReference>
<dbReference type="SUPFAM" id="SSF57850">
    <property type="entry name" value="RING/U-box"/>
    <property type="match status" value="3"/>
</dbReference>
<proteinExistence type="inferred from homology"/>
<dbReference type="Gene3D" id="1.20.120.1750">
    <property type="match status" value="1"/>
</dbReference>
<comment type="pathway">
    <text evidence="4">Protein modification; protein ubiquitination.</text>
</comment>
<accession>A0A9Q0FHU7</accession>
<dbReference type="EC" id="2.3.2.31" evidence="6"/>
<keyword evidence="10 13" id="KW-0863">Zinc-finger</keyword>
<dbReference type="PROSITE" id="PS50089">
    <property type="entry name" value="ZF_RING_2"/>
    <property type="match status" value="1"/>
</dbReference>
<comment type="similarity">
    <text evidence="5">Belongs to the RBR family. Ariadne subfamily.</text>
</comment>
<dbReference type="Proteomes" id="UP001141552">
    <property type="component" value="Unassembled WGS sequence"/>
</dbReference>
<dbReference type="InterPro" id="IPR044066">
    <property type="entry name" value="TRIAD_supradom"/>
</dbReference>
<protein>
    <recommendedName>
        <fullName evidence="6">RBR-type E3 ubiquitin transferase</fullName>
        <ecNumber evidence="6">2.3.2.31</ecNumber>
    </recommendedName>
</protein>
<dbReference type="GO" id="GO:0016567">
    <property type="term" value="P:protein ubiquitination"/>
    <property type="evidence" value="ECO:0007669"/>
    <property type="project" value="InterPro"/>
</dbReference>
<organism evidence="17 18">
    <name type="scientific">Turnera subulata</name>
    <dbReference type="NCBI Taxonomy" id="218843"/>
    <lineage>
        <taxon>Eukaryota</taxon>
        <taxon>Viridiplantae</taxon>
        <taxon>Streptophyta</taxon>
        <taxon>Embryophyta</taxon>
        <taxon>Tracheophyta</taxon>
        <taxon>Spermatophyta</taxon>
        <taxon>Magnoliopsida</taxon>
        <taxon>eudicotyledons</taxon>
        <taxon>Gunneridae</taxon>
        <taxon>Pentapetalae</taxon>
        <taxon>rosids</taxon>
        <taxon>fabids</taxon>
        <taxon>Malpighiales</taxon>
        <taxon>Passifloraceae</taxon>
        <taxon>Turnera</taxon>
    </lineage>
</organism>
<dbReference type="InterPro" id="IPR048962">
    <property type="entry name" value="ARIH1-like_UBL"/>
</dbReference>
<dbReference type="OrthoDB" id="10009520at2759"/>
<dbReference type="FunFam" id="1.20.120.1750:FF:000013">
    <property type="entry name" value="RBR-type E3 ubiquitin transferase"/>
    <property type="match status" value="1"/>
</dbReference>
<dbReference type="FunFam" id="3.30.40.10:FF:000019">
    <property type="entry name" value="RBR-type E3 ubiquitin transferase"/>
    <property type="match status" value="1"/>
</dbReference>